<dbReference type="PIRSF" id="PIRSF005859">
    <property type="entry name" value="PBR"/>
    <property type="match status" value="1"/>
</dbReference>
<dbReference type="Gene3D" id="1.20.1260.100">
    <property type="entry name" value="TspO/MBR protein"/>
    <property type="match status" value="1"/>
</dbReference>
<gene>
    <name evidence="7" type="ORF">GEMMAAP_10835</name>
</gene>
<reference evidence="7 8" key="1">
    <citation type="journal article" date="2014" name="Proc. Natl. Acad. Sci. U.S.A.">
        <title>Functional type 2 photosynthetic reaction centers found in the rare bacterial phylum Gemmatimonadetes.</title>
        <authorList>
            <person name="Zeng Y."/>
            <person name="Feng F."/>
            <person name="Medova H."/>
            <person name="Dean J."/>
            <person name="Koblizek M."/>
        </authorList>
    </citation>
    <scope>NUCLEOTIDE SEQUENCE [LARGE SCALE GENOMIC DNA]</scope>
    <source>
        <strain evidence="7 8">AP64</strain>
    </source>
</reference>
<dbReference type="OrthoDB" id="9795496at2"/>
<dbReference type="CDD" id="cd15904">
    <property type="entry name" value="TSPO_MBR"/>
    <property type="match status" value="1"/>
</dbReference>
<dbReference type="Proteomes" id="UP000076404">
    <property type="component" value="Chromosome"/>
</dbReference>
<dbReference type="RefSeq" id="WP_026849737.1">
    <property type="nucleotide sequence ID" value="NZ_CP011454.1"/>
</dbReference>
<evidence type="ECO:0000256" key="4">
    <source>
        <dbReference type="ARBA" id="ARBA00022989"/>
    </source>
</evidence>
<proteinExistence type="inferred from homology"/>
<feature type="transmembrane region" description="Helical" evidence="6">
    <location>
        <begin position="138"/>
        <end position="160"/>
    </location>
</feature>
<sequence>MASHTLVRPRVGWLALAVCLLVTTVAAFSAAFASRTSAEFYALLDKPAWAPPAWLFGPVWSVLYLLMAVAAWRVWRANGLRAARAPLGWYVVQLALNALWTWLFFVWRDGPWATVEVLVLWAAIAVTAVLFRRRDTIAAGLLLPYLVWVSFASALTISVWQRNPALL</sequence>
<dbReference type="FunFam" id="1.20.1260.100:FF:000001">
    <property type="entry name" value="translocator protein 2"/>
    <property type="match status" value="1"/>
</dbReference>
<evidence type="ECO:0000256" key="1">
    <source>
        <dbReference type="ARBA" id="ARBA00004141"/>
    </source>
</evidence>
<dbReference type="GO" id="GO:0033013">
    <property type="term" value="P:tetrapyrrole metabolic process"/>
    <property type="evidence" value="ECO:0007669"/>
    <property type="project" value="UniProtKB-ARBA"/>
</dbReference>
<keyword evidence="8" id="KW-1185">Reference proteome</keyword>
<keyword evidence="5 6" id="KW-0472">Membrane</keyword>
<reference evidence="7 8" key="2">
    <citation type="journal article" date="2016" name="Environ. Microbiol. Rep.">
        <title>Metagenomic evidence for the presence of phototrophic Gemmatimonadetes bacteria in diverse environments.</title>
        <authorList>
            <person name="Zeng Y."/>
            <person name="Baumbach J."/>
            <person name="Barbosa E.G."/>
            <person name="Azevedo V."/>
            <person name="Zhang C."/>
            <person name="Koblizek M."/>
        </authorList>
    </citation>
    <scope>NUCLEOTIDE SEQUENCE [LARGE SCALE GENOMIC DNA]</scope>
    <source>
        <strain evidence="7 8">AP64</strain>
    </source>
</reference>
<dbReference type="Pfam" id="PF03073">
    <property type="entry name" value="TspO_MBR"/>
    <property type="match status" value="1"/>
</dbReference>
<evidence type="ECO:0000313" key="7">
    <source>
        <dbReference type="EMBL" id="AMW05178.1"/>
    </source>
</evidence>
<keyword evidence="3 6" id="KW-0812">Transmembrane</keyword>
<organism evidence="7 8">
    <name type="scientific">Gemmatimonas phototrophica</name>
    <dbReference type="NCBI Taxonomy" id="1379270"/>
    <lineage>
        <taxon>Bacteria</taxon>
        <taxon>Pseudomonadati</taxon>
        <taxon>Gemmatimonadota</taxon>
        <taxon>Gemmatimonadia</taxon>
        <taxon>Gemmatimonadales</taxon>
        <taxon>Gemmatimonadaceae</taxon>
        <taxon>Gemmatimonas</taxon>
    </lineage>
</organism>
<dbReference type="KEGG" id="gph:GEMMAAP_10835"/>
<dbReference type="GO" id="GO:0016020">
    <property type="term" value="C:membrane"/>
    <property type="evidence" value="ECO:0007669"/>
    <property type="project" value="UniProtKB-SubCell"/>
</dbReference>
<protein>
    <submittedName>
        <fullName evidence="7">Tryptophan-rich sensory protein</fullName>
    </submittedName>
</protein>
<feature type="transmembrane region" description="Helical" evidence="6">
    <location>
        <begin position="113"/>
        <end position="131"/>
    </location>
</feature>
<dbReference type="InterPro" id="IPR004307">
    <property type="entry name" value="TspO_MBR"/>
</dbReference>
<name>A0A143BJH9_9BACT</name>
<comment type="subcellular location">
    <subcellularLocation>
        <location evidence="1">Membrane</location>
        <topology evidence="1">Multi-pass membrane protein</topology>
    </subcellularLocation>
</comment>
<accession>A0A143BJH9</accession>
<dbReference type="eggNOG" id="COG3476">
    <property type="taxonomic scope" value="Bacteria"/>
</dbReference>
<evidence type="ECO:0000313" key="8">
    <source>
        <dbReference type="Proteomes" id="UP000076404"/>
    </source>
</evidence>
<dbReference type="PANTHER" id="PTHR10057">
    <property type="entry name" value="PERIPHERAL-TYPE BENZODIAZEPINE RECEPTOR"/>
    <property type="match status" value="1"/>
</dbReference>
<comment type="similarity">
    <text evidence="2">Belongs to the TspO/BZRP family.</text>
</comment>
<feature type="transmembrane region" description="Helical" evidence="6">
    <location>
        <begin position="53"/>
        <end position="75"/>
    </location>
</feature>
<evidence type="ECO:0000256" key="6">
    <source>
        <dbReference type="SAM" id="Phobius"/>
    </source>
</evidence>
<feature type="transmembrane region" description="Helical" evidence="6">
    <location>
        <begin position="87"/>
        <end position="107"/>
    </location>
</feature>
<keyword evidence="4 6" id="KW-1133">Transmembrane helix</keyword>
<dbReference type="InterPro" id="IPR038330">
    <property type="entry name" value="TspO/MBR-related_sf"/>
</dbReference>
<dbReference type="STRING" id="1379270.GEMMAAP_10835"/>
<evidence type="ECO:0000256" key="2">
    <source>
        <dbReference type="ARBA" id="ARBA00007524"/>
    </source>
</evidence>
<dbReference type="EMBL" id="CP011454">
    <property type="protein sequence ID" value="AMW05178.1"/>
    <property type="molecule type" value="Genomic_DNA"/>
</dbReference>
<feature type="transmembrane region" description="Helical" evidence="6">
    <location>
        <begin position="12"/>
        <end position="33"/>
    </location>
</feature>
<evidence type="ECO:0000256" key="3">
    <source>
        <dbReference type="ARBA" id="ARBA00022692"/>
    </source>
</evidence>
<dbReference type="PANTHER" id="PTHR10057:SF0">
    <property type="entry name" value="TRANSLOCATOR PROTEIN"/>
    <property type="match status" value="1"/>
</dbReference>
<evidence type="ECO:0000256" key="5">
    <source>
        <dbReference type="ARBA" id="ARBA00023136"/>
    </source>
</evidence>
<dbReference type="AlphaFoldDB" id="A0A143BJH9"/>